<evidence type="ECO:0000259" key="9">
    <source>
        <dbReference type="Pfam" id="PF00703"/>
    </source>
</evidence>
<evidence type="ECO:0000256" key="7">
    <source>
        <dbReference type="RuleBase" id="RU361154"/>
    </source>
</evidence>
<dbReference type="InterPro" id="IPR004199">
    <property type="entry name" value="B-gal_small/dom_5"/>
</dbReference>
<feature type="domain" description="Beta galactosidase small chain/" evidence="12">
    <location>
        <begin position="892"/>
        <end position="990"/>
    </location>
</feature>
<evidence type="ECO:0000259" key="13">
    <source>
        <dbReference type="Pfam" id="PF16353"/>
    </source>
</evidence>
<dbReference type="InterPro" id="IPR006101">
    <property type="entry name" value="Glyco_hydro_2"/>
</dbReference>
<dbReference type="InterPro" id="IPR013783">
    <property type="entry name" value="Ig-like_fold"/>
</dbReference>
<accession>A0ABZ0XZV4</accession>
<dbReference type="Pfam" id="PF02836">
    <property type="entry name" value="Glyco_hydro_2_C"/>
    <property type="match status" value="1"/>
</dbReference>
<feature type="domain" description="Glycoside hydrolase family 2 immunoglobulin-like beta-sandwich" evidence="9">
    <location>
        <begin position="200"/>
        <end position="307"/>
    </location>
</feature>
<dbReference type="EMBL" id="CP140152">
    <property type="protein sequence ID" value="WQH04998.1"/>
    <property type="molecule type" value="Genomic_DNA"/>
</dbReference>
<evidence type="ECO:0000256" key="4">
    <source>
        <dbReference type="ARBA" id="ARBA00022801"/>
    </source>
</evidence>
<sequence>MQQMTSTKWLTLWPACWLFILGLFGQANAAEIVPTRDPAWSQSLNGNWSFKYLPGLDAGADAQFTAPGFDVARWQTIPVPANWELHGHAEPSYGDNLKDGLGLYRRTFTVPKNWQGRRTFLRFDGVAFGYQVWVNGKLAGASSASAFNRHTFDVTDLLQDRNMVAVRVTTKPLGYEFDLNDDWSLSGIYRDVTLMSLPDVHMRDLTTTTSLQDGAARLTVDVQLNAPGAMVHAELFDAKGKRIAQQVLRGVATRITADHDRLSLGATLRITQPQLWTAETPTLYRLVLSVKQQGKTIQTVEQRVGLREVKVVGKQLLVNGKPVKLRGVNHHDLDPVTGRAVTEAQMRQDLALMKQANVNYVRTSHYPPHPRLLELCDELGFYVMDEVAIGHGEKNLDNPAYRDNILARARATVMRDKNHASVIIWSIGNENPHNDFELDAGRLVKQLDPTRPITLPKIGSYFAKNYEQIPPFVDLYSPHYPSNATLTGYASKLMRPTILTEYAHGLGLASDRIQDQWAILQANPVFAGGSIWHFHDQGLLRRSSTPADPGQSTQYAWRDAHQFYDTHGLDGADGLVYADRTPQVDFWQMRKVYAPVQFVERTARVAAGPQRVAVTLENRHDFRSLQGITLHWALQQNGVTRQQGQQALSAPARSSQATTIAVDIPAPAASLTDVLVVQLRAVDEHGLQINERSLRLLRAAPSQFDWTAAKAPAPAPVLADEAGVVSITTSQWVLSVQRATGALTIRDRAGRVLVDGLYPHGGRKFTMAEALGAAKSGAWPASILEQAEQPVIRAEQLGDRVRLSVQATYRLPKVAAAVADALRLPMAAHAATASATAAATATTTAATTAATATAAAAATAATTMATQKNALPDDLLPTGDAIAAISKEQGLSGGYTLEIDGKGAIAVSYAYRPLAPGAIVSEAGLSLVAPAGIGEFHWIGQGPYAGYPGKDQLNEFGVYHQNRADLRFQGNRRQTELAVLSDAAGAGFALALSAADVAVERHGARTLLSHNAVIGGLGNKGTQPETIVALDKVEEISGRFMLLPLAGAWPDTLQGWVGAPGAAGEVLQPFFHSYDQ</sequence>
<dbReference type="InterPro" id="IPR006104">
    <property type="entry name" value="Glyco_hydro_2_N"/>
</dbReference>
<dbReference type="InterPro" id="IPR017853">
    <property type="entry name" value="GH"/>
</dbReference>
<dbReference type="PANTHER" id="PTHR46323:SF2">
    <property type="entry name" value="BETA-GALACTOSIDASE"/>
    <property type="match status" value="1"/>
</dbReference>
<dbReference type="SUPFAM" id="SSF51445">
    <property type="entry name" value="(Trans)glycosidases"/>
    <property type="match status" value="1"/>
</dbReference>
<dbReference type="InterPro" id="IPR006103">
    <property type="entry name" value="Glyco_hydro_2_cat"/>
</dbReference>
<dbReference type="Gene3D" id="2.70.98.10">
    <property type="match status" value="1"/>
</dbReference>
<evidence type="ECO:0000256" key="6">
    <source>
        <dbReference type="ARBA" id="ARBA00032230"/>
    </source>
</evidence>
<evidence type="ECO:0000256" key="3">
    <source>
        <dbReference type="ARBA" id="ARBA00012756"/>
    </source>
</evidence>
<dbReference type="InterPro" id="IPR050347">
    <property type="entry name" value="Bact_Beta-galactosidase"/>
</dbReference>
<dbReference type="Pfam" id="PF16353">
    <property type="entry name" value="LacZ_4"/>
    <property type="match status" value="1"/>
</dbReference>
<dbReference type="SUPFAM" id="SSF49303">
    <property type="entry name" value="beta-Galactosidase/glucuronidase domain"/>
    <property type="match status" value="2"/>
</dbReference>
<dbReference type="PROSITE" id="PS00608">
    <property type="entry name" value="GLYCOSYL_HYDROL_F2_2"/>
    <property type="match status" value="1"/>
</dbReference>
<dbReference type="GeneID" id="43165382"/>
<dbReference type="Gene3D" id="2.60.120.260">
    <property type="entry name" value="Galactose-binding domain-like"/>
    <property type="match status" value="1"/>
</dbReference>
<evidence type="ECO:0000256" key="2">
    <source>
        <dbReference type="ARBA" id="ARBA00007401"/>
    </source>
</evidence>
<dbReference type="InterPro" id="IPR006102">
    <property type="entry name" value="Ig-like_GH2"/>
</dbReference>
<dbReference type="Pfam" id="PF02929">
    <property type="entry name" value="Bgal_small_N"/>
    <property type="match status" value="1"/>
</dbReference>
<evidence type="ECO:0000313" key="14">
    <source>
        <dbReference type="EMBL" id="WQH04998.1"/>
    </source>
</evidence>
<dbReference type="Gene3D" id="2.60.40.10">
    <property type="entry name" value="Immunoglobulins"/>
    <property type="match status" value="2"/>
</dbReference>
<dbReference type="PRINTS" id="PR00132">
    <property type="entry name" value="GLHYDRLASE2"/>
</dbReference>
<evidence type="ECO:0000256" key="8">
    <source>
        <dbReference type="SAM" id="SignalP"/>
    </source>
</evidence>
<keyword evidence="8" id="KW-0732">Signal</keyword>
<feature type="domain" description="Glycosyl hydrolases family 2 sugar binding" evidence="11">
    <location>
        <begin position="42"/>
        <end position="198"/>
    </location>
</feature>
<dbReference type="InterPro" id="IPR011013">
    <property type="entry name" value="Gal_mutarotase_sf_dom"/>
</dbReference>
<dbReference type="InterPro" id="IPR023230">
    <property type="entry name" value="Glyco_hydro_2_CS"/>
</dbReference>
<dbReference type="Pfam" id="PF02837">
    <property type="entry name" value="Glyco_hydro_2_N"/>
    <property type="match status" value="1"/>
</dbReference>
<evidence type="ECO:0000313" key="15">
    <source>
        <dbReference type="Proteomes" id="UP001326110"/>
    </source>
</evidence>
<dbReference type="Proteomes" id="UP001326110">
    <property type="component" value="Chromosome"/>
</dbReference>
<dbReference type="EC" id="3.2.1.23" evidence="3 7"/>
<dbReference type="PROSITE" id="PS00719">
    <property type="entry name" value="GLYCOSYL_HYDROL_F2_1"/>
    <property type="match status" value="1"/>
</dbReference>
<reference evidence="14 15" key="1">
    <citation type="submission" date="2023-11" db="EMBL/GenBank/DDBJ databases">
        <title>MicrobeMod: A computational toolkit for identifying prokaryotic methylation and restriction-modification with nanopore sequencing.</title>
        <authorList>
            <person name="Crits-Christoph A."/>
            <person name="Kang S.C."/>
            <person name="Lee H."/>
            <person name="Ostrov N."/>
        </authorList>
    </citation>
    <scope>NUCLEOTIDE SEQUENCE [LARGE SCALE GENOMIC DNA]</scope>
    <source>
        <strain evidence="14 15">ATCC 25935</strain>
    </source>
</reference>
<feature type="chain" id="PRO_5047392442" description="Beta-galactosidase" evidence="8">
    <location>
        <begin position="30"/>
        <end position="1076"/>
    </location>
</feature>
<comment type="similarity">
    <text evidence="2 7">Belongs to the glycosyl hydrolase 2 family.</text>
</comment>
<dbReference type="GO" id="GO:0016787">
    <property type="term" value="F:hydrolase activity"/>
    <property type="evidence" value="ECO:0007669"/>
    <property type="project" value="UniProtKB-KW"/>
</dbReference>
<dbReference type="InterPro" id="IPR036156">
    <property type="entry name" value="Beta-gal/glucu_dom_sf"/>
</dbReference>
<feature type="domain" description="Glycoside hydrolase family 2 catalytic" evidence="10">
    <location>
        <begin position="309"/>
        <end position="598"/>
    </location>
</feature>
<feature type="signal peptide" evidence="8">
    <location>
        <begin position="1"/>
        <end position="29"/>
    </location>
</feature>
<evidence type="ECO:0000256" key="5">
    <source>
        <dbReference type="ARBA" id="ARBA00023295"/>
    </source>
</evidence>
<keyword evidence="5 7" id="KW-0326">Glycosidase</keyword>
<evidence type="ECO:0000259" key="10">
    <source>
        <dbReference type="Pfam" id="PF02836"/>
    </source>
</evidence>
<dbReference type="InterPro" id="IPR008979">
    <property type="entry name" value="Galactose-bd-like_sf"/>
</dbReference>
<dbReference type="InterPro" id="IPR032312">
    <property type="entry name" value="LacZ_4"/>
</dbReference>
<feature type="domain" description="Beta-galactosidase" evidence="13">
    <location>
        <begin position="614"/>
        <end position="669"/>
    </location>
</feature>
<proteinExistence type="inferred from homology"/>
<name>A0ABZ0XZV4_9BURK</name>
<dbReference type="Pfam" id="PF00703">
    <property type="entry name" value="Glyco_hydro_2"/>
    <property type="match status" value="1"/>
</dbReference>
<dbReference type="PANTHER" id="PTHR46323">
    <property type="entry name" value="BETA-GALACTOSIDASE"/>
    <property type="match status" value="1"/>
</dbReference>
<dbReference type="Gene3D" id="3.20.20.80">
    <property type="entry name" value="Glycosidases"/>
    <property type="match status" value="1"/>
</dbReference>
<protein>
    <recommendedName>
        <fullName evidence="3 7">Beta-galactosidase</fullName>
        <ecNumber evidence="3 7">3.2.1.23</ecNumber>
    </recommendedName>
    <alternativeName>
        <fullName evidence="6 7">Lactase</fullName>
    </alternativeName>
</protein>
<dbReference type="InterPro" id="IPR023232">
    <property type="entry name" value="Glyco_hydro_2_AS"/>
</dbReference>
<dbReference type="SUPFAM" id="SSF49785">
    <property type="entry name" value="Galactose-binding domain-like"/>
    <property type="match status" value="1"/>
</dbReference>
<comment type="catalytic activity">
    <reaction evidence="1 7">
        <text>Hydrolysis of terminal non-reducing beta-D-galactose residues in beta-D-galactosides.</text>
        <dbReference type="EC" id="3.2.1.23"/>
    </reaction>
</comment>
<dbReference type="SUPFAM" id="SSF74650">
    <property type="entry name" value="Galactose mutarotase-like"/>
    <property type="match status" value="1"/>
</dbReference>
<evidence type="ECO:0000259" key="12">
    <source>
        <dbReference type="Pfam" id="PF02929"/>
    </source>
</evidence>
<evidence type="ECO:0000259" key="11">
    <source>
        <dbReference type="Pfam" id="PF02837"/>
    </source>
</evidence>
<organism evidence="14 15">
    <name type="scientific">Duganella zoogloeoides</name>
    <dbReference type="NCBI Taxonomy" id="75659"/>
    <lineage>
        <taxon>Bacteria</taxon>
        <taxon>Pseudomonadati</taxon>
        <taxon>Pseudomonadota</taxon>
        <taxon>Betaproteobacteria</taxon>
        <taxon>Burkholderiales</taxon>
        <taxon>Oxalobacteraceae</taxon>
        <taxon>Telluria group</taxon>
        <taxon>Duganella</taxon>
    </lineage>
</organism>
<dbReference type="RefSeq" id="WP_084670111.1">
    <property type="nucleotide sequence ID" value="NZ_CP140152.1"/>
</dbReference>
<evidence type="ECO:0000256" key="1">
    <source>
        <dbReference type="ARBA" id="ARBA00001412"/>
    </source>
</evidence>
<keyword evidence="15" id="KW-1185">Reference proteome</keyword>
<dbReference type="InterPro" id="IPR014718">
    <property type="entry name" value="GH-type_carb-bd"/>
</dbReference>
<gene>
    <name evidence="14" type="ORF">SR858_01250</name>
</gene>
<keyword evidence="4 7" id="KW-0378">Hydrolase</keyword>